<sequence length="385" mass="42597">MNHIKLKKIIVTFIFIIALGIAVRTAVLASTSATDRNELETVFKGAVQELHIPGGVMFIRSPTGERWTFSAGVRTISRGGPLVPMTSKLKFRIGSITKTFVASVMLMLVQEGIVSLDTIVRDVLPGVIEGDDKITIRQLLQMRSGLGNFSTNKLFLKKFRKQPWKSWSPAELLSFSPEKKSRLVSNVSFDSSYSFEYSNSNYVVLGLIIEKLTKDKIENQIYRRILKPLKLKNTSFPTRSSSLSEPYAKGYDFNPVTGEVTNLSQRINPSWAWCSGNGVSTAQDIMKWLVAYLSGFKIDDSLLSEQMKLIPTGFSGVSYGLGVMSKHGAIGHNGNYAGIYTSIACRFRDYDFVILTNGQSTGGGSNATAESVFWQVVNNSGFFKN</sequence>
<evidence type="ECO:0000259" key="1">
    <source>
        <dbReference type="Pfam" id="PF00144"/>
    </source>
</evidence>
<dbReference type="InterPro" id="IPR012338">
    <property type="entry name" value="Beta-lactam/transpept-like"/>
</dbReference>
<feature type="domain" description="Beta-lactamase-related" evidence="1">
    <location>
        <begin position="40"/>
        <end position="362"/>
    </location>
</feature>
<dbReference type="SUPFAM" id="SSF56601">
    <property type="entry name" value="beta-lactamase/transpeptidase-like"/>
    <property type="match status" value="1"/>
</dbReference>
<dbReference type="GO" id="GO:0004180">
    <property type="term" value="F:carboxypeptidase activity"/>
    <property type="evidence" value="ECO:0007669"/>
    <property type="project" value="UniProtKB-KW"/>
</dbReference>
<reference evidence="3" key="1">
    <citation type="submission" date="2016-10" db="EMBL/GenBank/DDBJ databases">
        <authorList>
            <person name="Varghese N."/>
            <person name="Submissions S."/>
        </authorList>
    </citation>
    <scope>NUCLEOTIDE SEQUENCE [LARGE SCALE GENOMIC DNA]</scope>
    <source>
        <strain evidence="3">DSM 16995</strain>
    </source>
</reference>
<dbReference type="InterPro" id="IPR001466">
    <property type="entry name" value="Beta-lactam-related"/>
</dbReference>
<dbReference type="Gene3D" id="3.40.710.10">
    <property type="entry name" value="DD-peptidase/beta-lactamase superfamily"/>
    <property type="match status" value="1"/>
</dbReference>
<dbReference type="EMBL" id="FNGA01000007">
    <property type="protein sequence ID" value="SDL63264.1"/>
    <property type="molecule type" value="Genomic_DNA"/>
</dbReference>
<keyword evidence="2" id="KW-0645">Protease</keyword>
<dbReference type="AlphaFoldDB" id="A0A1G9LN29"/>
<dbReference type="PANTHER" id="PTHR46825">
    <property type="entry name" value="D-ALANYL-D-ALANINE-CARBOXYPEPTIDASE/ENDOPEPTIDASE AMPH"/>
    <property type="match status" value="1"/>
</dbReference>
<gene>
    <name evidence="2" type="ORF">SAMN05660337_3454</name>
</gene>
<dbReference type="OrthoDB" id="5524666at2"/>
<evidence type="ECO:0000313" key="2">
    <source>
        <dbReference type="EMBL" id="SDL63264.1"/>
    </source>
</evidence>
<keyword evidence="2" id="KW-0378">Hydrolase</keyword>
<keyword evidence="3" id="KW-1185">Reference proteome</keyword>
<dbReference type="InterPro" id="IPR050491">
    <property type="entry name" value="AmpC-like"/>
</dbReference>
<keyword evidence="2" id="KW-0121">Carboxypeptidase</keyword>
<protein>
    <submittedName>
        <fullName evidence="2">D-alanyl-D-alanine carboxypeptidase</fullName>
    </submittedName>
</protein>
<dbReference type="STRING" id="246191.SAMN05660337_3454"/>
<accession>A0A1G9LN29</accession>
<organism evidence="2 3">
    <name type="scientific">Maridesulfovibrio ferrireducens</name>
    <dbReference type="NCBI Taxonomy" id="246191"/>
    <lineage>
        <taxon>Bacteria</taxon>
        <taxon>Pseudomonadati</taxon>
        <taxon>Thermodesulfobacteriota</taxon>
        <taxon>Desulfovibrionia</taxon>
        <taxon>Desulfovibrionales</taxon>
        <taxon>Desulfovibrionaceae</taxon>
        <taxon>Maridesulfovibrio</taxon>
    </lineage>
</organism>
<dbReference type="Pfam" id="PF00144">
    <property type="entry name" value="Beta-lactamase"/>
    <property type="match status" value="1"/>
</dbReference>
<dbReference type="Proteomes" id="UP000199053">
    <property type="component" value="Unassembled WGS sequence"/>
</dbReference>
<evidence type="ECO:0000313" key="3">
    <source>
        <dbReference type="Proteomes" id="UP000199053"/>
    </source>
</evidence>
<proteinExistence type="predicted"/>
<dbReference type="RefSeq" id="WP_092163425.1">
    <property type="nucleotide sequence ID" value="NZ_FNGA01000007.1"/>
</dbReference>
<dbReference type="PANTHER" id="PTHR46825:SF7">
    <property type="entry name" value="D-ALANYL-D-ALANINE CARBOXYPEPTIDASE"/>
    <property type="match status" value="1"/>
</dbReference>
<name>A0A1G9LN29_9BACT</name>